<dbReference type="EMBL" id="OU963899">
    <property type="protein sequence ID" value="CAH0406376.1"/>
    <property type="molecule type" value="Genomic_DNA"/>
</dbReference>
<feature type="transmembrane region" description="Helical" evidence="1">
    <location>
        <begin position="240"/>
        <end position="262"/>
    </location>
</feature>
<evidence type="ECO:0000256" key="1">
    <source>
        <dbReference type="SAM" id="Phobius"/>
    </source>
</evidence>
<keyword evidence="2" id="KW-0732">Signal</keyword>
<evidence type="ECO:0000256" key="2">
    <source>
        <dbReference type="SAM" id="SignalP"/>
    </source>
</evidence>
<dbReference type="Proteomes" id="UP001153292">
    <property type="component" value="Chromosome 6"/>
</dbReference>
<gene>
    <name evidence="3" type="ORF">CHILSU_LOCUS9751</name>
</gene>
<proteinExistence type="predicted"/>
<organism evidence="3 4">
    <name type="scientific">Chilo suppressalis</name>
    <name type="common">Asiatic rice borer moth</name>
    <dbReference type="NCBI Taxonomy" id="168631"/>
    <lineage>
        <taxon>Eukaryota</taxon>
        <taxon>Metazoa</taxon>
        <taxon>Ecdysozoa</taxon>
        <taxon>Arthropoda</taxon>
        <taxon>Hexapoda</taxon>
        <taxon>Insecta</taxon>
        <taxon>Pterygota</taxon>
        <taxon>Neoptera</taxon>
        <taxon>Endopterygota</taxon>
        <taxon>Lepidoptera</taxon>
        <taxon>Glossata</taxon>
        <taxon>Ditrysia</taxon>
        <taxon>Pyraloidea</taxon>
        <taxon>Crambidae</taxon>
        <taxon>Crambinae</taxon>
        <taxon>Chilo</taxon>
    </lineage>
</organism>
<keyword evidence="1" id="KW-0812">Transmembrane</keyword>
<accession>A0ABN8BC82</accession>
<reference evidence="3" key="1">
    <citation type="submission" date="2021-12" db="EMBL/GenBank/DDBJ databases">
        <authorList>
            <person name="King R."/>
        </authorList>
    </citation>
    <scope>NUCLEOTIDE SEQUENCE</scope>
</reference>
<feature type="chain" id="PRO_5047120274" evidence="2">
    <location>
        <begin position="21"/>
        <end position="285"/>
    </location>
</feature>
<keyword evidence="4" id="KW-1185">Reference proteome</keyword>
<keyword evidence="1" id="KW-1133">Transmembrane helix</keyword>
<protein>
    <submittedName>
        <fullName evidence="3">Uncharacterized protein</fullName>
    </submittedName>
</protein>
<keyword evidence="1" id="KW-0472">Membrane</keyword>
<sequence>MYCHHITAACLLFTLQTVSAKISGGPRGRFGGVSDYSNSHVNAHHAHYSYHPPTHITYICRYCTGPTSYPVYHSTLPSYVYKFRESDSRYAVLLTGLSLYNLGRCCGQVDSSVYTPRAEEKCSLQVIDRRHFEEARFPCFMMSSFMEHNQSKFYEALTLKNASVLVNETTTTEVPVTFDIVSAHVDVKPYLSENMTLLVVSRDQDCVIWHNMTMTKERHTVSCTLLKEYAETMKPVGVPVYIWMPALLSTIVGIYIICYCCCRKPKNKKEDLPLNPNSVYRYCSN</sequence>
<evidence type="ECO:0000313" key="4">
    <source>
        <dbReference type="Proteomes" id="UP001153292"/>
    </source>
</evidence>
<evidence type="ECO:0000313" key="3">
    <source>
        <dbReference type="EMBL" id="CAH0406376.1"/>
    </source>
</evidence>
<feature type="signal peptide" evidence="2">
    <location>
        <begin position="1"/>
        <end position="20"/>
    </location>
</feature>
<name>A0ABN8BC82_CHISP</name>